<dbReference type="EMBL" id="VDFV01000003">
    <property type="protein sequence ID" value="TNC73813.1"/>
    <property type="molecule type" value="Genomic_DNA"/>
</dbReference>
<keyword evidence="3" id="KW-1185">Reference proteome</keyword>
<evidence type="ECO:0000256" key="1">
    <source>
        <dbReference type="SAM" id="Phobius"/>
    </source>
</evidence>
<keyword evidence="1" id="KW-0472">Membrane</keyword>
<dbReference type="AlphaFoldDB" id="A0A5C4NGT5"/>
<dbReference type="RefSeq" id="WP_139080496.1">
    <property type="nucleotide sequence ID" value="NZ_VDFV01000003.1"/>
</dbReference>
<keyword evidence="1" id="KW-0812">Transmembrane</keyword>
<dbReference type="Pfam" id="PF10658">
    <property type="entry name" value="DUF2484"/>
    <property type="match status" value="1"/>
</dbReference>
<gene>
    <name evidence="2" type="ORF">FHG71_04895</name>
</gene>
<feature type="transmembrane region" description="Helical" evidence="1">
    <location>
        <begin position="30"/>
        <end position="47"/>
    </location>
</feature>
<protein>
    <submittedName>
        <fullName evidence="2">DUF2484 family protein</fullName>
    </submittedName>
</protein>
<keyword evidence="1" id="KW-1133">Transmembrane helix</keyword>
<proteinExistence type="predicted"/>
<feature type="transmembrane region" description="Helical" evidence="1">
    <location>
        <begin position="54"/>
        <end position="76"/>
    </location>
</feature>
<dbReference type="Proteomes" id="UP000305709">
    <property type="component" value="Unassembled WGS sequence"/>
</dbReference>
<name>A0A5C4NGT5_9RHOB</name>
<evidence type="ECO:0000313" key="3">
    <source>
        <dbReference type="Proteomes" id="UP000305709"/>
    </source>
</evidence>
<reference evidence="2 3" key="1">
    <citation type="submission" date="2019-06" db="EMBL/GenBank/DDBJ databases">
        <authorList>
            <person name="Jiang L."/>
        </authorList>
    </citation>
    <scope>NUCLEOTIDE SEQUENCE [LARGE SCALE GENOMIC DNA]</scope>
    <source>
        <strain evidence="2 3">YIM 48858</strain>
    </source>
</reference>
<evidence type="ECO:0000313" key="2">
    <source>
        <dbReference type="EMBL" id="TNC73813.1"/>
    </source>
</evidence>
<sequence>MSTAFLLACLWFVTANIVAMLPTSDGHWRAAVVLIVTGVPLLGWLTVEHGPVLGMLALAGGASVLRWPLVFLWRWLRRGGRPRRPDPAE</sequence>
<dbReference type="InterPro" id="IPR018919">
    <property type="entry name" value="DUF2484"/>
</dbReference>
<organism evidence="2 3">
    <name type="scientific">Rubellimicrobium roseum</name>
    <dbReference type="NCBI Taxonomy" id="687525"/>
    <lineage>
        <taxon>Bacteria</taxon>
        <taxon>Pseudomonadati</taxon>
        <taxon>Pseudomonadota</taxon>
        <taxon>Alphaproteobacteria</taxon>
        <taxon>Rhodobacterales</taxon>
        <taxon>Roseobacteraceae</taxon>
        <taxon>Rubellimicrobium</taxon>
    </lineage>
</organism>
<dbReference type="OrthoDB" id="7862849at2"/>
<accession>A0A5C4NGT5</accession>
<comment type="caution">
    <text evidence="2">The sequence shown here is derived from an EMBL/GenBank/DDBJ whole genome shotgun (WGS) entry which is preliminary data.</text>
</comment>